<dbReference type="NCBIfam" id="TIGR00277">
    <property type="entry name" value="HDIG"/>
    <property type="match status" value="1"/>
</dbReference>
<sequence>MTTEQMKKLVKKRLSQKRYRHTVNVAKSAVKLARRYGADEQKAEMAALLHDAAKELPKDEMLRILNQDAIIAQTAIHRPTAVWHGLCAAILAEKEWGITDPEILSAVACHTAGKPGMSKLDKIIYLSDMICEERDYPEVHTLRKLAEQDLDLATATAVEMNLNWMHEKGKTIDPVSQQALEDLRRCVQPKGGNTHE</sequence>
<evidence type="ECO:0000259" key="7">
    <source>
        <dbReference type="SMART" id="SM00471"/>
    </source>
</evidence>
<dbReference type="InterPro" id="IPR051094">
    <property type="entry name" value="Diverse_Catalytic_Enzymes"/>
</dbReference>
<reference evidence="8" key="1">
    <citation type="journal article" date="2021" name="PeerJ">
        <title>Extensive microbial diversity within the chicken gut microbiome revealed by metagenomics and culture.</title>
        <authorList>
            <person name="Gilroy R."/>
            <person name="Ravi A."/>
            <person name="Getino M."/>
            <person name="Pursley I."/>
            <person name="Horton D.L."/>
            <person name="Alikhan N.F."/>
            <person name="Baker D."/>
            <person name="Gharbi K."/>
            <person name="Hall N."/>
            <person name="Watson M."/>
            <person name="Adriaenssens E.M."/>
            <person name="Foster-Nyarko E."/>
            <person name="Jarju S."/>
            <person name="Secka A."/>
            <person name="Antonio M."/>
            <person name="Oren A."/>
            <person name="Chaudhuri R.R."/>
            <person name="La Ragione R."/>
            <person name="Hildebrand F."/>
            <person name="Pallen M.J."/>
        </authorList>
    </citation>
    <scope>NUCLEOTIDE SEQUENCE</scope>
    <source>
        <strain evidence="8">B5_2728</strain>
    </source>
</reference>
<dbReference type="GO" id="GO:0046872">
    <property type="term" value="F:metal ion binding"/>
    <property type="evidence" value="ECO:0007669"/>
    <property type="project" value="UniProtKB-KW"/>
</dbReference>
<name>A0A948T0Z6_9FIRM</name>
<dbReference type="CDD" id="cd00077">
    <property type="entry name" value="HDc"/>
    <property type="match status" value="1"/>
</dbReference>
<dbReference type="InterPro" id="IPR006675">
    <property type="entry name" value="HDIG_dom"/>
</dbReference>
<dbReference type="Proteomes" id="UP000713596">
    <property type="component" value="Unassembled WGS sequence"/>
</dbReference>
<dbReference type="SUPFAM" id="SSF109604">
    <property type="entry name" value="HD-domain/PDEase-like"/>
    <property type="match status" value="1"/>
</dbReference>
<evidence type="ECO:0000256" key="6">
    <source>
        <dbReference type="ARBA" id="ARBA00049417"/>
    </source>
</evidence>
<dbReference type="InterPro" id="IPR006674">
    <property type="entry name" value="HD_domain"/>
</dbReference>
<evidence type="ECO:0000256" key="2">
    <source>
        <dbReference type="ARBA" id="ARBA00022723"/>
    </source>
</evidence>
<evidence type="ECO:0000256" key="1">
    <source>
        <dbReference type="ARBA" id="ARBA00012506"/>
    </source>
</evidence>
<comment type="caution">
    <text evidence="8">The sequence shown here is derived from an EMBL/GenBank/DDBJ whole genome shotgun (WGS) entry which is preliminary data.</text>
</comment>
<accession>A0A948T0Z6</accession>
<comment type="catalytic activity">
    <reaction evidence="6">
        <text>P(1),P(4)-bis(5'-adenosyl) tetraphosphate + H2O = 2 ADP + 2 H(+)</text>
        <dbReference type="Rhea" id="RHEA:24252"/>
        <dbReference type="ChEBI" id="CHEBI:15377"/>
        <dbReference type="ChEBI" id="CHEBI:15378"/>
        <dbReference type="ChEBI" id="CHEBI:58141"/>
        <dbReference type="ChEBI" id="CHEBI:456216"/>
        <dbReference type="EC" id="3.6.1.41"/>
    </reaction>
</comment>
<keyword evidence="5" id="KW-0408">Iron</keyword>
<evidence type="ECO:0000313" key="8">
    <source>
        <dbReference type="EMBL" id="MBU3805472.1"/>
    </source>
</evidence>
<dbReference type="PANTHER" id="PTHR35795">
    <property type="entry name" value="SLR1885 PROTEIN"/>
    <property type="match status" value="1"/>
</dbReference>
<keyword evidence="4 8" id="KW-0378">Hydrolase</keyword>
<dbReference type="EC" id="3.6.1.41" evidence="1"/>
<dbReference type="GO" id="GO:0008803">
    <property type="term" value="F:bis(5'-nucleosyl)-tetraphosphatase (symmetrical) activity"/>
    <property type="evidence" value="ECO:0007669"/>
    <property type="project" value="UniProtKB-EC"/>
</dbReference>
<dbReference type="InterPro" id="IPR003607">
    <property type="entry name" value="HD/PDEase_dom"/>
</dbReference>
<proteinExistence type="predicted"/>
<gene>
    <name evidence="8" type="primary">yqeK</name>
    <name evidence="8" type="ORF">H9882_01005</name>
</gene>
<evidence type="ECO:0000313" key="9">
    <source>
        <dbReference type="Proteomes" id="UP000713596"/>
    </source>
</evidence>
<protein>
    <recommendedName>
        <fullName evidence="1">bis(5'-nucleosyl)-tetraphosphatase (symmetrical)</fullName>
        <ecNumber evidence="1">3.6.1.41</ecNumber>
    </recommendedName>
</protein>
<dbReference type="Gene3D" id="1.10.3210.10">
    <property type="entry name" value="Hypothetical protein af1432"/>
    <property type="match status" value="1"/>
</dbReference>
<evidence type="ECO:0000256" key="5">
    <source>
        <dbReference type="ARBA" id="ARBA00023004"/>
    </source>
</evidence>
<dbReference type="PANTHER" id="PTHR35795:SF1">
    <property type="entry name" value="BIS(5'-NUCLEOSYL)-TETRAPHOSPHATASE, SYMMETRICAL"/>
    <property type="match status" value="1"/>
</dbReference>
<feature type="domain" description="HD/PDEase" evidence="7">
    <location>
        <begin position="14"/>
        <end position="139"/>
    </location>
</feature>
<keyword evidence="3" id="KW-0547">Nucleotide-binding</keyword>
<dbReference type="InterPro" id="IPR005249">
    <property type="entry name" value="YqeK"/>
</dbReference>
<evidence type="ECO:0000256" key="4">
    <source>
        <dbReference type="ARBA" id="ARBA00022801"/>
    </source>
</evidence>
<dbReference type="AlphaFoldDB" id="A0A948T0Z6"/>
<keyword evidence="2" id="KW-0479">Metal-binding</keyword>
<dbReference type="SMART" id="SM00471">
    <property type="entry name" value="HDc"/>
    <property type="match status" value="1"/>
</dbReference>
<dbReference type="NCBIfam" id="TIGR00488">
    <property type="entry name" value="bis(5'-nucleosyl)-tetraphosphatase (symmetrical) YqeK"/>
    <property type="match status" value="1"/>
</dbReference>
<dbReference type="GO" id="GO:0000166">
    <property type="term" value="F:nucleotide binding"/>
    <property type="evidence" value="ECO:0007669"/>
    <property type="project" value="UniProtKB-KW"/>
</dbReference>
<reference evidence="8" key="2">
    <citation type="submission" date="2021-04" db="EMBL/GenBank/DDBJ databases">
        <authorList>
            <person name="Gilroy R."/>
        </authorList>
    </citation>
    <scope>NUCLEOTIDE SEQUENCE</scope>
    <source>
        <strain evidence="8">B5_2728</strain>
    </source>
</reference>
<dbReference type="EMBL" id="JAHLFP010000006">
    <property type="protein sequence ID" value="MBU3805472.1"/>
    <property type="molecule type" value="Genomic_DNA"/>
</dbReference>
<evidence type="ECO:0000256" key="3">
    <source>
        <dbReference type="ARBA" id="ARBA00022741"/>
    </source>
</evidence>
<organism evidence="8 9">
    <name type="scientific">Candidatus Allofournierella pullistercoris</name>
    <dbReference type="NCBI Taxonomy" id="2838597"/>
    <lineage>
        <taxon>Bacteria</taxon>
        <taxon>Bacillati</taxon>
        <taxon>Bacillota</taxon>
        <taxon>Clostridia</taxon>
        <taxon>Eubacteriales</taxon>
        <taxon>Oscillospiraceae</taxon>
        <taxon>Allofournierella</taxon>
    </lineage>
</organism>
<dbReference type="Pfam" id="PF01966">
    <property type="entry name" value="HD"/>
    <property type="match status" value="1"/>
</dbReference>